<gene>
    <name evidence="4" type="ORF">QOZ93_002154</name>
</gene>
<evidence type="ECO:0000259" key="3">
    <source>
        <dbReference type="Pfam" id="PF00294"/>
    </source>
</evidence>
<evidence type="ECO:0000256" key="2">
    <source>
        <dbReference type="ARBA" id="ARBA00022777"/>
    </source>
</evidence>
<dbReference type="RefSeq" id="WP_307356376.1">
    <property type="nucleotide sequence ID" value="NZ_BAAACJ010000007.1"/>
</dbReference>
<dbReference type="Gene3D" id="3.40.1190.20">
    <property type="match status" value="1"/>
</dbReference>
<dbReference type="InterPro" id="IPR011611">
    <property type="entry name" value="PfkB_dom"/>
</dbReference>
<dbReference type="PANTHER" id="PTHR10584">
    <property type="entry name" value="SUGAR KINASE"/>
    <property type="match status" value="1"/>
</dbReference>
<evidence type="ECO:0000313" key="4">
    <source>
        <dbReference type="EMBL" id="MDQ0480406.1"/>
    </source>
</evidence>
<dbReference type="Proteomes" id="UP001224418">
    <property type="component" value="Unassembled WGS sequence"/>
</dbReference>
<organism evidence="4 5">
    <name type="scientific">Hathewaya limosa</name>
    <name type="common">Clostridium limosum</name>
    <dbReference type="NCBI Taxonomy" id="1536"/>
    <lineage>
        <taxon>Bacteria</taxon>
        <taxon>Bacillati</taxon>
        <taxon>Bacillota</taxon>
        <taxon>Clostridia</taxon>
        <taxon>Eubacteriales</taxon>
        <taxon>Clostridiaceae</taxon>
        <taxon>Hathewaya</taxon>
    </lineage>
</organism>
<name>A0ABU0JTH9_HATLI</name>
<dbReference type="InterPro" id="IPR029056">
    <property type="entry name" value="Ribokinase-like"/>
</dbReference>
<dbReference type="GO" id="GO:0016301">
    <property type="term" value="F:kinase activity"/>
    <property type="evidence" value="ECO:0007669"/>
    <property type="project" value="UniProtKB-KW"/>
</dbReference>
<accession>A0ABU0JTH9</accession>
<comment type="caution">
    <text evidence="4">The sequence shown here is derived from an EMBL/GenBank/DDBJ whole genome shotgun (WGS) entry which is preliminary data.</text>
</comment>
<evidence type="ECO:0000313" key="5">
    <source>
        <dbReference type="Proteomes" id="UP001224418"/>
    </source>
</evidence>
<dbReference type="InterPro" id="IPR002173">
    <property type="entry name" value="Carboh/pur_kinase_PfkB_CS"/>
</dbReference>
<proteinExistence type="predicted"/>
<keyword evidence="5" id="KW-1185">Reference proteome</keyword>
<dbReference type="CDD" id="cd01941">
    <property type="entry name" value="YeiC_kinase_like"/>
    <property type="match status" value="1"/>
</dbReference>
<keyword evidence="2 4" id="KW-0418">Kinase</keyword>
<evidence type="ECO:0000256" key="1">
    <source>
        <dbReference type="ARBA" id="ARBA00022679"/>
    </source>
</evidence>
<dbReference type="PANTHER" id="PTHR10584:SF166">
    <property type="entry name" value="RIBOKINASE"/>
    <property type="match status" value="1"/>
</dbReference>
<sequence length="317" mass="35641">MINKQEPYVVVLGASIVDIFGFCTKKYMQCNSTPGCVKTSLGGVCRNIAENMARIGVKNKFISVLGDDNNGRELLRHSREVGYDMEDSLIVKGYSTPTYMAILDEQGEMVSAVVDMKSIDKLNKKFIDSKAHIIESAEYTFLDSDNPEILQYILEKFKGKTKFVLDPVSACKAKGVRHLVKYFHTIKPNRYEAEMLSGIKINNEEDLNKTVKYFHDLGVENVFISLDADGIFFSNGKEKGKFRANDVVVKNVTGAGDAFVAGIAYGYMNNLSIDDTVTYAITLASIAISHEDTIHPEVNHEFVMEYMNKLQWEKIKY</sequence>
<dbReference type="Pfam" id="PF00294">
    <property type="entry name" value="PfkB"/>
    <property type="match status" value="1"/>
</dbReference>
<keyword evidence="1" id="KW-0808">Transferase</keyword>
<dbReference type="PROSITE" id="PS00584">
    <property type="entry name" value="PFKB_KINASES_2"/>
    <property type="match status" value="1"/>
</dbReference>
<feature type="domain" description="Carbohydrate kinase PfkB" evidence="3">
    <location>
        <begin position="8"/>
        <end position="296"/>
    </location>
</feature>
<protein>
    <submittedName>
        <fullName evidence="4">Sugar/nucleoside kinase (Ribokinase family)</fullName>
    </submittedName>
</protein>
<reference evidence="4 5" key="1">
    <citation type="submission" date="2023-07" db="EMBL/GenBank/DDBJ databases">
        <title>Genomic Encyclopedia of Type Strains, Phase IV (KMG-IV): sequencing the most valuable type-strain genomes for metagenomic binning, comparative biology and taxonomic classification.</title>
        <authorList>
            <person name="Goeker M."/>
        </authorList>
    </citation>
    <scope>NUCLEOTIDE SEQUENCE [LARGE SCALE GENOMIC DNA]</scope>
    <source>
        <strain evidence="4 5">DSM 1400</strain>
    </source>
</reference>
<dbReference type="SUPFAM" id="SSF53613">
    <property type="entry name" value="Ribokinase-like"/>
    <property type="match status" value="1"/>
</dbReference>
<dbReference type="EMBL" id="JAUSWN010000019">
    <property type="protein sequence ID" value="MDQ0480406.1"/>
    <property type="molecule type" value="Genomic_DNA"/>
</dbReference>